<dbReference type="AlphaFoldDB" id="A0A7S1V410"/>
<gene>
    <name evidence="7" type="ORF">GOCE00092_LOCUS15123</name>
</gene>
<feature type="domain" description="RING-type" evidence="6">
    <location>
        <begin position="156"/>
        <end position="198"/>
    </location>
</feature>
<dbReference type="SMART" id="SM00184">
    <property type="entry name" value="RING"/>
    <property type="match status" value="1"/>
</dbReference>
<dbReference type="Gene3D" id="3.30.40.10">
    <property type="entry name" value="Zinc/RING finger domain, C3HC4 (zinc finger)"/>
    <property type="match status" value="1"/>
</dbReference>
<dbReference type="GO" id="GO:0016567">
    <property type="term" value="P:protein ubiquitination"/>
    <property type="evidence" value="ECO:0007669"/>
    <property type="project" value="TreeGrafter"/>
</dbReference>
<evidence type="ECO:0000256" key="4">
    <source>
        <dbReference type="PROSITE-ProRule" id="PRU00175"/>
    </source>
</evidence>
<dbReference type="SUPFAM" id="SSF57850">
    <property type="entry name" value="RING/U-box"/>
    <property type="match status" value="1"/>
</dbReference>
<keyword evidence="2 4" id="KW-0863">Zinc-finger</keyword>
<evidence type="ECO:0000256" key="3">
    <source>
        <dbReference type="ARBA" id="ARBA00022833"/>
    </source>
</evidence>
<dbReference type="GO" id="GO:0008270">
    <property type="term" value="F:zinc ion binding"/>
    <property type="evidence" value="ECO:0007669"/>
    <property type="project" value="UniProtKB-KW"/>
</dbReference>
<feature type="region of interest" description="Disordered" evidence="5">
    <location>
        <begin position="84"/>
        <end position="146"/>
    </location>
</feature>
<dbReference type="GO" id="GO:0061630">
    <property type="term" value="F:ubiquitin protein ligase activity"/>
    <property type="evidence" value="ECO:0007669"/>
    <property type="project" value="TreeGrafter"/>
</dbReference>
<dbReference type="PANTHER" id="PTHR45969">
    <property type="entry name" value="RING ZINC FINGER PROTEIN-RELATED"/>
    <property type="match status" value="1"/>
</dbReference>
<accession>A0A7S1V410</accession>
<reference evidence="7" key="1">
    <citation type="submission" date="2021-01" db="EMBL/GenBank/DDBJ databases">
        <authorList>
            <person name="Corre E."/>
            <person name="Pelletier E."/>
            <person name="Niang G."/>
            <person name="Scheremetjew M."/>
            <person name="Finn R."/>
            <person name="Kale V."/>
            <person name="Holt S."/>
            <person name="Cochrane G."/>
            <person name="Meng A."/>
            <person name="Brown T."/>
            <person name="Cohen L."/>
        </authorList>
    </citation>
    <scope>NUCLEOTIDE SEQUENCE</scope>
    <source>
        <strain evidence="7">CCMP 410</strain>
    </source>
</reference>
<dbReference type="InterPro" id="IPR001841">
    <property type="entry name" value="Znf_RING"/>
</dbReference>
<dbReference type="Pfam" id="PF13639">
    <property type="entry name" value="zf-RING_2"/>
    <property type="match status" value="1"/>
</dbReference>
<feature type="compositionally biased region" description="Basic and acidic residues" evidence="5">
    <location>
        <begin position="112"/>
        <end position="126"/>
    </location>
</feature>
<sequence length="229" mass="25687">MTTVSPLFILFICVFLFFLVRGIRYQFLRWREQHLRAMFDIANSRIDVQMGSDDAGGARTATHHGRLAPEVVRSEVVDTLFPKQTISSEEEEEPEVVVAPSAPPMEETAPPIEKKTSTDDASRGGETDETTTTTTATEEAQQVVHTDEYSSRYGTCTICLDPFENGDSIVTGGDCSHKYHRSCIFEWLEKNDDCPNCRKPMWDSDAYDVVRQSIIAQASLLLHADESEV</sequence>
<name>A0A7S1V410_9STRA</name>
<organism evidence="7">
    <name type="scientific">Grammatophora oceanica</name>
    <dbReference type="NCBI Taxonomy" id="210454"/>
    <lineage>
        <taxon>Eukaryota</taxon>
        <taxon>Sar</taxon>
        <taxon>Stramenopiles</taxon>
        <taxon>Ochrophyta</taxon>
        <taxon>Bacillariophyta</taxon>
        <taxon>Fragilariophyceae</taxon>
        <taxon>Fragilariophycidae</taxon>
        <taxon>Rhabdonematales</taxon>
        <taxon>Grammatophoraceae</taxon>
        <taxon>Grammatophora</taxon>
    </lineage>
</organism>
<evidence type="ECO:0000256" key="2">
    <source>
        <dbReference type="ARBA" id="ARBA00022771"/>
    </source>
</evidence>
<dbReference type="PANTHER" id="PTHR45969:SF69">
    <property type="entry name" value="FINGER DOMAIN PROTEIN, PUTATIVE (AFU_ORTHOLOGUE AFUA_3G12190)-RELATED"/>
    <property type="match status" value="1"/>
</dbReference>
<protein>
    <recommendedName>
        <fullName evidence="6">RING-type domain-containing protein</fullName>
    </recommendedName>
</protein>
<evidence type="ECO:0000256" key="5">
    <source>
        <dbReference type="SAM" id="MobiDB-lite"/>
    </source>
</evidence>
<keyword evidence="1" id="KW-0479">Metal-binding</keyword>
<keyword evidence="3" id="KW-0862">Zinc</keyword>
<proteinExistence type="predicted"/>
<feature type="compositionally biased region" description="Low complexity" evidence="5">
    <location>
        <begin position="130"/>
        <end position="140"/>
    </location>
</feature>
<evidence type="ECO:0000256" key="1">
    <source>
        <dbReference type="ARBA" id="ARBA00022723"/>
    </source>
</evidence>
<dbReference type="InterPro" id="IPR013083">
    <property type="entry name" value="Znf_RING/FYVE/PHD"/>
</dbReference>
<feature type="compositionally biased region" description="Low complexity" evidence="5">
    <location>
        <begin position="96"/>
        <end position="107"/>
    </location>
</feature>
<dbReference type="PROSITE" id="PS50089">
    <property type="entry name" value="ZF_RING_2"/>
    <property type="match status" value="1"/>
</dbReference>
<evidence type="ECO:0000259" key="6">
    <source>
        <dbReference type="PROSITE" id="PS50089"/>
    </source>
</evidence>
<dbReference type="EMBL" id="HBGK01029017">
    <property type="protein sequence ID" value="CAD9287291.1"/>
    <property type="molecule type" value="Transcribed_RNA"/>
</dbReference>
<evidence type="ECO:0000313" key="7">
    <source>
        <dbReference type="EMBL" id="CAD9287291.1"/>
    </source>
</evidence>